<gene>
    <name evidence="1" type="ORF">CYMTET_39593</name>
</gene>
<protein>
    <submittedName>
        <fullName evidence="1">Uncharacterized protein</fullName>
    </submittedName>
</protein>
<dbReference type="AlphaFoldDB" id="A0AAE0F4B9"/>
<name>A0AAE0F4B9_9CHLO</name>
<reference evidence="1 2" key="1">
    <citation type="journal article" date="2015" name="Genome Biol. Evol.">
        <title>Comparative Genomics of a Bacterivorous Green Alga Reveals Evolutionary Causalities and Consequences of Phago-Mixotrophic Mode of Nutrition.</title>
        <authorList>
            <person name="Burns J.A."/>
            <person name="Paasch A."/>
            <person name="Narechania A."/>
            <person name="Kim E."/>
        </authorList>
    </citation>
    <scope>NUCLEOTIDE SEQUENCE [LARGE SCALE GENOMIC DNA]</scope>
    <source>
        <strain evidence="1 2">PLY_AMNH</strain>
    </source>
</reference>
<accession>A0AAE0F4B9</accession>
<comment type="caution">
    <text evidence="1">The sequence shown here is derived from an EMBL/GenBank/DDBJ whole genome shotgun (WGS) entry which is preliminary data.</text>
</comment>
<proteinExistence type="predicted"/>
<keyword evidence="2" id="KW-1185">Reference proteome</keyword>
<evidence type="ECO:0000313" key="1">
    <source>
        <dbReference type="EMBL" id="KAK3251049.1"/>
    </source>
</evidence>
<organism evidence="1 2">
    <name type="scientific">Cymbomonas tetramitiformis</name>
    <dbReference type="NCBI Taxonomy" id="36881"/>
    <lineage>
        <taxon>Eukaryota</taxon>
        <taxon>Viridiplantae</taxon>
        <taxon>Chlorophyta</taxon>
        <taxon>Pyramimonadophyceae</taxon>
        <taxon>Pyramimonadales</taxon>
        <taxon>Pyramimonadaceae</taxon>
        <taxon>Cymbomonas</taxon>
    </lineage>
</organism>
<sequence>MWSDVLNLNGARFVFNCTVRRRIDRNFVKFVQSMKNTLSSLDARNMKIVVTNQIVLEMRMTNTTLEVALRWLDTICESERDETYAALKTSIEDARRCVFLLDAEHAHADALVKDFIQNWSTRIASLFRIDNNQEIKRYYREMLLSNPFISTSHRVLRSFFYSRNEPLVFLRMFGLDLLHQANQLYETKRGSTITPLKLTDCKKYQLMIYHKLIESLKVDESLVDAARFKFLITDIIITGVHEKTYKTIMSTMQMEFDAVQSEEKYRAHHEGRFVDLV</sequence>
<evidence type="ECO:0000313" key="2">
    <source>
        <dbReference type="Proteomes" id="UP001190700"/>
    </source>
</evidence>
<dbReference type="EMBL" id="LGRX02026318">
    <property type="protein sequence ID" value="KAK3251049.1"/>
    <property type="molecule type" value="Genomic_DNA"/>
</dbReference>
<dbReference type="Proteomes" id="UP001190700">
    <property type="component" value="Unassembled WGS sequence"/>
</dbReference>